<dbReference type="Gene3D" id="3.40.50.300">
    <property type="entry name" value="P-loop containing nucleotide triphosphate hydrolases"/>
    <property type="match status" value="1"/>
</dbReference>
<dbReference type="Pfam" id="PF07728">
    <property type="entry name" value="AAA_5"/>
    <property type="match status" value="1"/>
</dbReference>
<feature type="domain" description="ATPase dynein-related AAA" evidence="1">
    <location>
        <begin position="215"/>
        <end position="345"/>
    </location>
</feature>
<dbReference type="PANTHER" id="PTHR42759">
    <property type="entry name" value="MOXR FAMILY PROTEIN"/>
    <property type="match status" value="1"/>
</dbReference>
<name>A0A6J5KP37_9CAUD</name>
<proteinExistence type="predicted"/>
<dbReference type="InterPro" id="IPR027417">
    <property type="entry name" value="P-loop_NTPase"/>
</dbReference>
<dbReference type="GO" id="GO:0016887">
    <property type="term" value="F:ATP hydrolysis activity"/>
    <property type="evidence" value="ECO:0007669"/>
    <property type="project" value="InterPro"/>
</dbReference>
<dbReference type="EMBL" id="LR796175">
    <property type="protein sequence ID" value="CAB4124048.1"/>
    <property type="molecule type" value="Genomic_DNA"/>
</dbReference>
<protein>
    <submittedName>
        <fullName evidence="2">AAA domain containing protein</fullName>
    </submittedName>
</protein>
<dbReference type="GO" id="GO:0005524">
    <property type="term" value="F:ATP binding"/>
    <property type="evidence" value="ECO:0007669"/>
    <property type="project" value="InterPro"/>
</dbReference>
<dbReference type="InterPro" id="IPR050764">
    <property type="entry name" value="CbbQ/NirQ/NorQ/GpvN"/>
</dbReference>
<dbReference type="PANTHER" id="PTHR42759:SF1">
    <property type="entry name" value="MAGNESIUM-CHELATASE SUBUNIT CHLD"/>
    <property type="match status" value="1"/>
</dbReference>
<accession>A0A6J5KP37</accession>
<reference evidence="2" key="1">
    <citation type="submission" date="2020-04" db="EMBL/GenBank/DDBJ databases">
        <authorList>
            <person name="Chiriac C."/>
            <person name="Salcher M."/>
            <person name="Ghai R."/>
            <person name="Kavagutti S V."/>
        </authorList>
    </citation>
    <scope>NUCLEOTIDE SEQUENCE</scope>
</reference>
<dbReference type="SUPFAM" id="SSF52540">
    <property type="entry name" value="P-loop containing nucleoside triphosphate hydrolases"/>
    <property type="match status" value="1"/>
</dbReference>
<dbReference type="InterPro" id="IPR011704">
    <property type="entry name" value="ATPase_dyneun-rel_AAA"/>
</dbReference>
<gene>
    <name evidence="2" type="ORF">UFOVP45_119</name>
</gene>
<evidence type="ECO:0000259" key="1">
    <source>
        <dbReference type="Pfam" id="PF07728"/>
    </source>
</evidence>
<sequence length="448" mass="48831">MTYAVILQSNPTKAVTRQTAIVPDSVRGVRIFTRNGSGQRGSAGAWQERLPSTSIHETLVGEPTAIAITDNDERDLASGNTPSVLLQKLVRKCSGFTEVTVTPFDSVFSEIVAEAKRDPEALGIYTASRPQTLSPAIEVIRETVAQPVAPPVAPVAPTESVIQVHAPSEFAVALSVPQLTDPQVSVYIPRTDVYGMNETDVFKFAQQNQRVIGIEGHAGTGKTSSARYNSAVLGLPFLRVECSFSIEDSVTQGKFVPDGNGGLRWEYSALARAIQEPAVILLNEASRMSPKNAPLFLGLLEERELIISQHLGETIKVHPECIFVLDYNSNYRGTAGLDQALQDRMGIKVTYKWSEEAEAIRVPSESLRQLAKELRIGAELEDKFSTPVTTRLLLNFVEQAKGLSFNFAVQSFLNAFPIEEQDALRMLVEVYSSNIATELGASLVGLNL</sequence>
<evidence type="ECO:0000313" key="2">
    <source>
        <dbReference type="EMBL" id="CAB4124048.1"/>
    </source>
</evidence>
<organism evidence="2">
    <name type="scientific">uncultured Caudovirales phage</name>
    <dbReference type="NCBI Taxonomy" id="2100421"/>
    <lineage>
        <taxon>Viruses</taxon>
        <taxon>Duplodnaviria</taxon>
        <taxon>Heunggongvirae</taxon>
        <taxon>Uroviricota</taxon>
        <taxon>Caudoviricetes</taxon>
        <taxon>Peduoviridae</taxon>
        <taxon>Maltschvirus</taxon>
        <taxon>Maltschvirus maltsch</taxon>
    </lineage>
</organism>